<feature type="chain" id="PRO_5036079698" description="DUF3868 domain-containing protein" evidence="1">
    <location>
        <begin position="22"/>
        <end position="290"/>
    </location>
</feature>
<feature type="signal peptide" evidence="1">
    <location>
        <begin position="1"/>
        <end position="21"/>
    </location>
</feature>
<evidence type="ECO:0000256" key="1">
    <source>
        <dbReference type="SAM" id="SignalP"/>
    </source>
</evidence>
<comment type="caution">
    <text evidence="3">The sequence shown here is derived from an EMBL/GenBank/DDBJ whole genome shotgun (WGS) entry which is preliminary data.</text>
</comment>
<dbReference type="Proteomes" id="UP000461276">
    <property type="component" value="Unassembled WGS sequence"/>
</dbReference>
<dbReference type="EMBL" id="WKMC01000014">
    <property type="protein sequence ID" value="MRZ51771.1"/>
    <property type="molecule type" value="Genomic_DNA"/>
</dbReference>
<name>A0A3D9AE25_PARDI</name>
<keyword evidence="1" id="KW-0732">Signal</keyword>
<proteinExistence type="predicted"/>
<gene>
    <name evidence="3" type="ORF">GKD66_16340</name>
    <name evidence="2" type="ORF">GKD67_05540</name>
</gene>
<evidence type="ECO:0008006" key="6">
    <source>
        <dbReference type="Google" id="ProtNLM"/>
    </source>
</evidence>
<evidence type="ECO:0000313" key="5">
    <source>
        <dbReference type="Proteomes" id="UP000461276"/>
    </source>
</evidence>
<evidence type="ECO:0000313" key="4">
    <source>
        <dbReference type="Proteomes" id="UP000441358"/>
    </source>
</evidence>
<accession>A0A3D9AE25</accession>
<dbReference type="AlphaFoldDB" id="A0A3D9AE25"/>
<dbReference type="Proteomes" id="UP000441358">
    <property type="component" value="Unassembled WGS sequence"/>
</dbReference>
<dbReference type="EMBL" id="WKMY01000002">
    <property type="protein sequence ID" value="MRY92695.1"/>
    <property type="molecule type" value="Genomic_DNA"/>
</dbReference>
<sequence>MKKIAYLLSVYLFCLLPKLQAQDIDFPLSLSEIEKYESRIRIQRLPAVTITHADAYKIRTRQPVYSPRTKEIVLDIINMDGPTAELEYHNLKQMVNGKWLGFPFIDNLVFAIGGRDLSKGDTLPEHIRMSEFKYPLKPNRYQANFYVFANIHTYCNLTGKSIVSIKETEMDGAFAFKVLPSNNDSIRILFENHTNLEVQPVFFPSISTDERYMVHPFARSGWVGEANYMKSRARLKGGEAILFTIPVSWDVNRITDRNDKKRFQAGRLLSGKYRIGLQLEIYMDTEFEVK</sequence>
<evidence type="ECO:0000313" key="3">
    <source>
        <dbReference type="EMBL" id="MRZ51771.1"/>
    </source>
</evidence>
<reference evidence="4 5" key="1">
    <citation type="journal article" date="2019" name="Nat. Med.">
        <title>A library of human gut bacterial isolates paired with longitudinal multiomics data enables mechanistic microbiome research.</title>
        <authorList>
            <person name="Poyet M."/>
            <person name="Groussin M."/>
            <person name="Gibbons S.M."/>
            <person name="Avila-Pacheco J."/>
            <person name="Jiang X."/>
            <person name="Kearney S.M."/>
            <person name="Perrotta A.R."/>
            <person name="Berdy B."/>
            <person name="Zhao S."/>
            <person name="Lieberman T.D."/>
            <person name="Swanson P.K."/>
            <person name="Smith M."/>
            <person name="Roesemann S."/>
            <person name="Alexander J.E."/>
            <person name="Rich S.A."/>
            <person name="Livny J."/>
            <person name="Vlamakis H."/>
            <person name="Clish C."/>
            <person name="Bullock K."/>
            <person name="Deik A."/>
            <person name="Scott J."/>
            <person name="Pierce K.A."/>
            <person name="Xavier R.J."/>
            <person name="Alm E.J."/>
        </authorList>
    </citation>
    <scope>NUCLEOTIDE SEQUENCE [LARGE SCALE GENOMIC DNA]</scope>
    <source>
        <strain evidence="3 4">BIOML-A32</strain>
        <strain evidence="2 5">BIOML-A9</strain>
    </source>
</reference>
<organism evidence="3 4">
    <name type="scientific">Parabacteroides distasonis</name>
    <dbReference type="NCBI Taxonomy" id="823"/>
    <lineage>
        <taxon>Bacteria</taxon>
        <taxon>Pseudomonadati</taxon>
        <taxon>Bacteroidota</taxon>
        <taxon>Bacteroidia</taxon>
        <taxon>Bacteroidales</taxon>
        <taxon>Tannerellaceae</taxon>
        <taxon>Parabacteroides</taxon>
    </lineage>
</organism>
<protein>
    <recommendedName>
        <fullName evidence="6">DUF3868 domain-containing protein</fullName>
    </recommendedName>
</protein>
<dbReference type="RefSeq" id="WP_008675187.1">
    <property type="nucleotide sequence ID" value="NZ_CAXSUO010000022.1"/>
</dbReference>
<evidence type="ECO:0000313" key="2">
    <source>
        <dbReference type="EMBL" id="MRY92695.1"/>
    </source>
</evidence>